<keyword evidence="2" id="KW-1185">Reference proteome</keyword>
<evidence type="ECO:0000313" key="1">
    <source>
        <dbReference type="EMBL" id="CEG47244.1"/>
    </source>
</evidence>
<reference evidence="2" key="1">
    <citation type="submission" date="2014-09" db="EMBL/GenBank/DDBJ databases">
        <authorList>
            <person name="Sharma Rahul"/>
            <person name="Thines Marco"/>
        </authorList>
    </citation>
    <scope>NUCLEOTIDE SEQUENCE [LARGE SCALE GENOMIC DNA]</scope>
</reference>
<dbReference type="EMBL" id="CCYD01002371">
    <property type="protein sequence ID" value="CEG47244.1"/>
    <property type="molecule type" value="Genomic_DNA"/>
</dbReference>
<sequence>MCSSHMQIQGYYITAQRRDPKEVQLLARYPEENVNISLKRRRDISTTAWS</sequence>
<dbReference type="RefSeq" id="XP_024583613.1">
    <property type="nucleotide sequence ID" value="XM_024718189.1"/>
</dbReference>
<organism evidence="1 2">
    <name type="scientific">Plasmopara halstedii</name>
    <name type="common">Downy mildew of sunflower</name>
    <dbReference type="NCBI Taxonomy" id="4781"/>
    <lineage>
        <taxon>Eukaryota</taxon>
        <taxon>Sar</taxon>
        <taxon>Stramenopiles</taxon>
        <taxon>Oomycota</taxon>
        <taxon>Peronosporomycetes</taxon>
        <taxon>Peronosporales</taxon>
        <taxon>Peronosporaceae</taxon>
        <taxon>Plasmopara</taxon>
    </lineage>
</organism>
<dbReference type="AlphaFoldDB" id="A0A0P1AZZ2"/>
<dbReference type="Proteomes" id="UP000054928">
    <property type="component" value="Unassembled WGS sequence"/>
</dbReference>
<dbReference type="GeneID" id="36398946"/>
<name>A0A0P1AZZ2_PLAHL</name>
<evidence type="ECO:0000313" key="2">
    <source>
        <dbReference type="Proteomes" id="UP000054928"/>
    </source>
</evidence>
<accession>A0A0P1AZZ2</accession>
<proteinExistence type="predicted"/>
<protein>
    <submittedName>
        <fullName evidence="1">Uncharacterized protein</fullName>
    </submittedName>
</protein>